<keyword evidence="4" id="KW-1185">Reference proteome</keyword>
<dbReference type="InterPro" id="IPR002878">
    <property type="entry name" value="ChsH2_C"/>
</dbReference>
<accession>A0ABS4W0V9</accession>
<dbReference type="RefSeq" id="WP_210032419.1">
    <property type="nucleotide sequence ID" value="NZ_JAGINU010000001.1"/>
</dbReference>
<organism evidence="3 4">
    <name type="scientific">Pseudonocardia parietis</name>
    <dbReference type="NCBI Taxonomy" id="570936"/>
    <lineage>
        <taxon>Bacteria</taxon>
        <taxon>Bacillati</taxon>
        <taxon>Actinomycetota</taxon>
        <taxon>Actinomycetes</taxon>
        <taxon>Pseudonocardiales</taxon>
        <taxon>Pseudonocardiaceae</taxon>
        <taxon>Pseudonocardia</taxon>
    </lineage>
</organism>
<dbReference type="EMBL" id="JAGINU010000001">
    <property type="protein sequence ID" value="MBP2369827.1"/>
    <property type="molecule type" value="Genomic_DNA"/>
</dbReference>
<protein>
    <submittedName>
        <fullName evidence="3">OB-fold protein</fullName>
    </submittedName>
</protein>
<dbReference type="Pfam" id="PF01796">
    <property type="entry name" value="OB_ChsH2_C"/>
    <property type="match status" value="1"/>
</dbReference>
<dbReference type="InterPro" id="IPR012340">
    <property type="entry name" value="NA-bd_OB-fold"/>
</dbReference>
<proteinExistence type="predicted"/>
<reference evidence="3 4" key="1">
    <citation type="submission" date="2021-03" db="EMBL/GenBank/DDBJ databases">
        <title>Sequencing the genomes of 1000 actinobacteria strains.</title>
        <authorList>
            <person name="Klenk H.-P."/>
        </authorList>
    </citation>
    <scope>NUCLEOTIDE SEQUENCE [LARGE SCALE GENOMIC DNA]</scope>
    <source>
        <strain evidence="3 4">DSM 45256</strain>
    </source>
</reference>
<evidence type="ECO:0000313" key="3">
    <source>
        <dbReference type="EMBL" id="MBP2369827.1"/>
    </source>
</evidence>
<dbReference type="SUPFAM" id="SSF50249">
    <property type="entry name" value="Nucleic acid-binding proteins"/>
    <property type="match status" value="1"/>
</dbReference>
<evidence type="ECO:0000313" key="4">
    <source>
        <dbReference type="Proteomes" id="UP001519295"/>
    </source>
</evidence>
<evidence type="ECO:0000259" key="2">
    <source>
        <dbReference type="Pfam" id="PF01796"/>
    </source>
</evidence>
<dbReference type="Proteomes" id="UP001519295">
    <property type="component" value="Unassembled WGS sequence"/>
</dbReference>
<sequence>MTGTITADWLLTAELAPDTTDVLAPLYAAAAEGRLRLPHCGACELALDLEQRVCDGCDANTVVWRPVEPTGVVHSVTVVHRREPGLVLADGPYPVVDVELASGHRVVLAPVGPGTPAPAIGDPVSIGFRRLGDVTVPGFALPSRPEQHRPSRLESPARPSPEAPS</sequence>
<evidence type="ECO:0000256" key="1">
    <source>
        <dbReference type="SAM" id="MobiDB-lite"/>
    </source>
</evidence>
<gene>
    <name evidence="3" type="ORF">JOF36_005523</name>
</gene>
<name>A0ABS4W0V9_9PSEU</name>
<feature type="domain" description="ChsH2 C-terminal OB-fold" evidence="2">
    <location>
        <begin position="64"/>
        <end position="129"/>
    </location>
</feature>
<comment type="caution">
    <text evidence="3">The sequence shown here is derived from an EMBL/GenBank/DDBJ whole genome shotgun (WGS) entry which is preliminary data.</text>
</comment>
<feature type="region of interest" description="Disordered" evidence="1">
    <location>
        <begin position="139"/>
        <end position="165"/>
    </location>
</feature>